<dbReference type="AlphaFoldDB" id="A0AAD5D4R0"/>
<keyword evidence="1" id="KW-0732">Signal</keyword>
<organism evidence="2 3">
    <name type="scientific">Ambrosia artemisiifolia</name>
    <name type="common">Common ragweed</name>
    <dbReference type="NCBI Taxonomy" id="4212"/>
    <lineage>
        <taxon>Eukaryota</taxon>
        <taxon>Viridiplantae</taxon>
        <taxon>Streptophyta</taxon>
        <taxon>Embryophyta</taxon>
        <taxon>Tracheophyta</taxon>
        <taxon>Spermatophyta</taxon>
        <taxon>Magnoliopsida</taxon>
        <taxon>eudicotyledons</taxon>
        <taxon>Gunneridae</taxon>
        <taxon>Pentapetalae</taxon>
        <taxon>asterids</taxon>
        <taxon>campanulids</taxon>
        <taxon>Asterales</taxon>
        <taxon>Asteraceae</taxon>
        <taxon>Asteroideae</taxon>
        <taxon>Heliantheae alliance</taxon>
        <taxon>Heliantheae</taxon>
        <taxon>Ambrosia</taxon>
    </lineage>
</organism>
<proteinExistence type="predicted"/>
<name>A0AAD5D4R0_AMBAR</name>
<keyword evidence="3" id="KW-1185">Reference proteome</keyword>
<dbReference type="EMBL" id="JAMZMK010003942">
    <property type="protein sequence ID" value="KAI7754268.1"/>
    <property type="molecule type" value="Genomic_DNA"/>
</dbReference>
<feature type="chain" id="PRO_5041972232" evidence="1">
    <location>
        <begin position="21"/>
        <end position="38"/>
    </location>
</feature>
<evidence type="ECO:0000313" key="3">
    <source>
        <dbReference type="Proteomes" id="UP001206925"/>
    </source>
</evidence>
<protein>
    <submittedName>
        <fullName evidence="2">Uncharacterized protein</fullName>
    </submittedName>
</protein>
<accession>A0AAD5D4R0</accession>
<evidence type="ECO:0000313" key="2">
    <source>
        <dbReference type="EMBL" id="KAI7754268.1"/>
    </source>
</evidence>
<dbReference type="Proteomes" id="UP001206925">
    <property type="component" value="Unassembled WGS sequence"/>
</dbReference>
<feature type="signal peptide" evidence="1">
    <location>
        <begin position="1"/>
        <end position="20"/>
    </location>
</feature>
<comment type="caution">
    <text evidence="2">The sequence shown here is derived from an EMBL/GenBank/DDBJ whole genome shotgun (WGS) entry which is preliminary data.</text>
</comment>
<evidence type="ECO:0000256" key="1">
    <source>
        <dbReference type="SAM" id="SignalP"/>
    </source>
</evidence>
<sequence length="38" mass="4418">MNLAGYLFLLISFWKQFAHLEEHYGKCTATAPLEMQQS</sequence>
<reference evidence="2" key="1">
    <citation type="submission" date="2022-06" db="EMBL/GenBank/DDBJ databases">
        <title>Uncovering the hologenomic basis of an extraordinary plant invasion.</title>
        <authorList>
            <person name="Bieker V.C."/>
            <person name="Martin M.D."/>
            <person name="Gilbert T."/>
            <person name="Hodgins K."/>
            <person name="Battlay P."/>
            <person name="Petersen B."/>
            <person name="Wilson J."/>
        </authorList>
    </citation>
    <scope>NUCLEOTIDE SEQUENCE</scope>
    <source>
        <strain evidence="2">AA19_3_7</strain>
        <tissue evidence="2">Leaf</tissue>
    </source>
</reference>
<gene>
    <name evidence="2" type="ORF">M8C21_033545</name>
</gene>